<evidence type="ECO:0000256" key="2">
    <source>
        <dbReference type="ARBA" id="ARBA00023172"/>
    </source>
</evidence>
<organism evidence="5 6">
    <name type="scientific">Microbulbifer salipaludis</name>
    <dbReference type="NCBI Taxonomy" id="187980"/>
    <lineage>
        <taxon>Bacteria</taxon>
        <taxon>Pseudomonadati</taxon>
        <taxon>Pseudomonadota</taxon>
        <taxon>Gammaproteobacteria</taxon>
        <taxon>Cellvibrionales</taxon>
        <taxon>Microbulbiferaceae</taxon>
        <taxon>Microbulbifer</taxon>
    </lineage>
</organism>
<protein>
    <submittedName>
        <fullName evidence="5">Tyrosine-type recombinase/integrase</fullName>
    </submittedName>
</protein>
<comment type="caution">
    <text evidence="5">The sequence shown here is derived from an EMBL/GenBank/DDBJ whole genome shotgun (WGS) entry which is preliminary data.</text>
</comment>
<reference evidence="5 6" key="1">
    <citation type="submission" date="2020-12" db="EMBL/GenBank/DDBJ databases">
        <title>Oil enriched cultivation method for isolating marine PHA-producing bacteria.</title>
        <authorList>
            <person name="Zheng W."/>
            <person name="Yu S."/>
            <person name="Huang Y."/>
        </authorList>
    </citation>
    <scope>NUCLEOTIDE SEQUENCE [LARGE SCALE GENOMIC DNA]</scope>
    <source>
        <strain evidence="5 6">SN0-2</strain>
    </source>
</reference>
<proteinExistence type="predicted"/>
<evidence type="ECO:0000256" key="1">
    <source>
        <dbReference type="ARBA" id="ARBA00023125"/>
    </source>
</evidence>
<dbReference type="Proteomes" id="UP000664293">
    <property type="component" value="Unassembled WGS sequence"/>
</dbReference>
<feature type="domain" description="Tyr recombinase" evidence="4">
    <location>
        <begin position="185"/>
        <end position="328"/>
    </location>
</feature>
<dbReference type="Pfam" id="PF00589">
    <property type="entry name" value="Phage_integrase"/>
    <property type="match status" value="1"/>
</dbReference>
<dbReference type="SUPFAM" id="SSF56349">
    <property type="entry name" value="DNA breaking-rejoining enzymes"/>
    <property type="match status" value="1"/>
</dbReference>
<name>A0ABS3E9W0_9GAMM</name>
<dbReference type="InterPro" id="IPR011010">
    <property type="entry name" value="DNA_brk_join_enz"/>
</dbReference>
<evidence type="ECO:0000259" key="4">
    <source>
        <dbReference type="Pfam" id="PF00589"/>
    </source>
</evidence>
<keyword evidence="6" id="KW-1185">Reference proteome</keyword>
<keyword evidence="2" id="KW-0233">DNA recombination</keyword>
<sequence>MGRQRNPENAWMPPYVERYKGGYRVKRRGHGTCHLAAHDASKSEVWSAYESWQADQVQKTFTVADLIDNYFSSPQYTKHLKPSTQQDYDRYSKQIRVSFGEMSPDAITSPLVQMYMDARGSQYPTAANRERTFLGIIMKWGKARGFVSIEDPTDAVRPFKEEPGGRYVEDWEYEAFWHWLGRRGHTVHQCAMEIAYLCAARHQDVIALTRADIQEDGLLVYQQKTGKKQLKLWTPRLREAVDLALATNTHAKIQSAHILRSRTGRAYTRTGFNAIWQREQRAALEAEAIQERFRFHDLKIKAASDFDGDVQQFTGHKTRSMAERYNRTPDRVTSLERPRRAPVK</sequence>
<evidence type="ECO:0000313" key="6">
    <source>
        <dbReference type="Proteomes" id="UP000664293"/>
    </source>
</evidence>
<keyword evidence="1" id="KW-0238">DNA-binding</keyword>
<dbReference type="Gene3D" id="1.10.150.130">
    <property type="match status" value="1"/>
</dbReference>
<dbReference type="InterPro" id="IPR013762">
    <property type="entry name" value="Integrase-like_cat_sf"/>
</dbReference>
<dbReference type="InterPro" id="IPR010998">
    <property type="entry name" value="Integrase_recombinase_N"/>
</dbReference>
<accession>A0ABS3E9W0</accession>
<dbReference type="EMBL" id="JAEKJR010000002">
    <property type="protein sequence ID" value="MBN8431849.1"/>
    <property type="molecule type" value="Genomic_DNA"/>
</dbReference>
<gene>
    <name evidence="5" type="ORF">JF535_13405</name>
</gene>
<dbReference type="InterPro" id="IPR002104">
    <property type="entry name" value="Integrase_catalytic"/>
</dbReference>
<dbReference type="Gene3D" id="1.10.443.10">
    <property type="entry name" value="Intergrase catalytic core"/>
    <property type="match status" value="1"/>
</dbReference>
<feature type="compositionally biased region" description="Basic and acidic residues" evidence="3">
    <location>
        <begin position="320"/>
        <end position="344"/>
    </location>
</feature>
<feature type="region of interest" description="Disordered" evidence="3">
    <location>
        <begin position="315"/>
        <end position="344"/>
    </location>
</feature>
<evidence type="ECO:0000256" key="3">
    <source>
        <dbReference type="SAM" id="MobiDB-lite"/>
    </source>
</evidence>
<evidence type="ECO:0000313" key="5">
    <source>
        <dbReference type="EMBL" id="MBN8431849.1"/>
    </source>
</evidence>
<dbReference type="RefSeq" id="WP_207002983.1">
    <property type="nucleotide sequence ID" value="NZ_JAEKJR010000002.1"/>
</dbReference>